<evidence type="ECO:0000313" key="6">
    <source>
        <dbReference type="Proteomes" id="UP001189624"/>
    </source>
</evidence>
<keyword evidence="1" id="KW-0346">Stress response</keyword>
<dbReference type="InterPro" id="IPR031107">
    <property type="entry name" value="Small_HSP"/>
</dbReference>
<dbReference type="InterPro" id="IPR008978">
    <property type="entry name" value="HSP20-like_chaperone"/>
</dbReference>
<dbReference type="Proteomes" id="UP001189624">
    <property type="component" value="Chromosome 4"/>
</dbReference>
<protein>
    <recommendedName>
        <fullName evidence="4">SHSP domain-containing protein</fullName>
    </recommendedName>
</protein>
<name>A0AA86SKC4_9FABA</name>
<keyword evidence="6" id="KW-1185">Reference proteome</keyword>
<dbReference type="Gene3D" id="2.60.40.790">
    <property type="match status" value="1"/>
</dbReference>
<evidence type="ECO:0000259" key="4">
    <source>
        <dbReference type="PROSITE" id="PS01031"/>
    </source>
</evidence>
<accession>A0AA86SKC4</accession>
<dbReference type="Gramene" id="rna-AYBTSS11_LOCUS15753">
    <property type="protein sequence ID" value="CAJ1953255.1"/>
    <property type="gene ID" value="gene-AYBTSS11_LOCUS15753"/>
</dbReference>
<dbReference type="SUPFAM" id="SSF49764">
    <property type="entry name" value="HSP20-like chaperones"/>
    <property type="match status" value="1"/>
</dbReference>
<dbReference type="Pfam" id="PF00011">
    <property type="entry name" value="HSP20"/>
    <property type="match status" value="1"/>
</dbReference>
<organism evidence="5 6">
    <name type="scientific">Sphenostylis stenocarpa</name>
    <dbReference type="NCBI Taxonomy" id="92480"/>
    <lineage>
        <taxon>Eukaryota</taxon>
        <taxon>Viridiplantae</taxon>
        <taxon>Streptophyta</taxon>
        <taxon>Embryophyta</taxon>
        <taxon>Tracheophyta</taxon>
        <taxon>Spermatophyta</taxon>
        <taxon>Magnoliopsida</taxon>
        <taxon>eudicotyledons</taxon>
        <taxon>Gunneridae</taxon>
        <taxon>Pentapetalae</taxon>
        <taxon>rosids</taxon>
        <taxon>fabids</taxon>
        <taxon>Fabales</taxon>
        <taxon>Fabaceae</taxon>
        <taxon>Papilionoideae</taxon>
        <taxon>50 kb inversion clade</taxon>
        <taxon>NPAAA clade</taxon>
        <taxon>indigoferoid/millettioid clade</taxon>
        <taxon>Phaseoleae</taxon>
        <taxon>Sphenostylis</taxon>
    </lineage>
</organism>
<evidence type="ECO:0000256" key="3">
    <source>
        <dbReference type="RuleBase" id="RU003616"/>
    </source>
</evidence>
<gene>
    <name evidence="5" type="ORF">AYBTSS11_LOCUS15753</name>
</gene>
<comment type="similarity">
    <text evidence="2 3">Belongs to the small heat shock protein (HSP20) family.</text>
</comment>
<evidence type="ECO:0000313" key="5">
    <source>
        <dbReference type="EMBL" id="CAJ1953255.1"/>
    </source>
</evidence>
<proteinExistence type="inferred from homology"/>
<dbReference type="PROSITE" id="PS01031">
    <property type="entry name" value="SHSP"/>
    <property type="match status" value="1"/>
</dbReference>
<evidence type="ECO:0000256" key="1">
    <source>
        <dbReference type="ARBA" id="ARBA00023016"/>
    </source>
</evidence>
<dbReference type="InterPro" id="IPR002068">
    <property type="entry name" value="A-crystallin/Hsp20_dom"/>
</dbReference>
<sequence length="91" mass="10443">MAGVKKEDLKVEVEESKILQISGERVKEKEEQNDKWHRTERQCGNFKRRFRLPVDADTDNIGCALEHGVLTVTVPKVNKPESKNVRQIDVA</sequence>
<reference evidence="5" key="1">
    <citation type="submission" date="2023-10" db="EMBL/GenBank/DDBJ databases">
        <authorList>
            <person name="Domelevo Entfellner J.-B."/>
        </authorList>
    </citation>
    <scope>NUCLEOTIDE SEQUENCE</scope>
</reference>
<dbReference type="AlphaFoldDB" id="A0AA86SKC4"/>
<feature type="domain" description="SHSP" evidence="4">
    <location>
        <begin position="1"/>
        <end position="91"/>
    </location>
</feature>
<dbReference type="EMBL" id="OY731401">
    <property type="protein sequence ID" value="CAJ1953255.1"/>
    <property type="molecule type" value="Genomic_DNA"/>
</dbReference>
<dbReference type="PANTHER" id="PTHR11527">
    <property type="entry name" value="HEAT-SHOCK PROTEIN 20 FAMILY MEMBER"/>
    <property type="match status" value="1"/>
</dbReference>
<evidence type="ECO:0000256" key="2">
    <source>
        <dbReference type="PROSITE-ProRule" id="PRU00285"/>
    </source>
</evidence>